<proteinExistence type="predicted"/>
<dbReference type="RefSeq" id="WP_160756404.1">
    <property type="nucleotide sequence ID" value="NZ_WTYL01000002.1"/>
</dbReference>
<reference evidence="1 2" key="1">
    <citation type="submission" date="2019-12" db="EMBL/GenBank/DDBJ databases">
        <title>Genomic-based taxomic classification of the family Erythrobacteraceae.</title>
        <authorList>
            <person name="Xu L."/>
        </authorList>
    </citation>
    <scope>NUCLEOTIDE SEQUENCE [LARGE SCALE GENOMIC DNA]</scope>
    <source>
        <strain evidence="1 2">KCTC 42453</strain>
    </source>
</reference>
<evidence type="ECO:0008006" key="3">
    <source>
        <dbReference type="Google" id="ProtNLM"/>
    </source>
</evidence>
<keyword evidence="2" id="KW-1185">Reference proteome</keyword>
<gene>
    <name evidence="1" type="ORF">GRI65_10390</name>
</gene>
<dbReference type="Proteomes" id="UP000431922">
    <property type="component" value="Unassembled WGS sequence"/>
</dbReference>
<name>A0A845B3Z8_9SPHN</name>
<dbReference type="EMBL" id="WTYL01000002">
    <property type="protein sequence ID" value="MXP44864.1"/>
    <property type="molecule type" value="Genomic_DNA"/>
</dbReference>
<protein>
    <recommendedName>
        <fullName evidence="3">CHAT domain-containing protein</fullName>
    </recommendedName>
</protein>
<accession>A0A845B3Z8</accession>
<comment type="caution">
    <text evidence="1">The sequence shown here is derived from an EMBL/GenBank/DDBJ whole genome shotgun (WGS) entry which is preliminary data.</text>
</comment>
<organism evidence="1 2">
    <name type="scientific">Allopontixanthobacter sediminis</name>
    <dbReference type="NCBI Taxonomy" id="1689985"/>
    <lineage>
        <taxon>Bacteria</taxon>
        <taxon>Pseudomonadati</taxon>
        <taxon>Pseudomonadota</taxon>
        <taxon>Alphaproteobacteria</taxon>
        <taxon>Sphingomonadales</taxon>
        <taxon>Erythrobacteraceae</taxon>
        <taxon>Allopontixanthobacter</taxon>
    </lineage>
</organism>
<evidence type="ECO:0000313" key="1">
    <source>
        <dbReference type="EMBL" id="MXP44864.1"/>
    </source>
</evidence>
<dbReference type="AlphaFoldDB" id="A0A845B3Z8"/>
<evidence type="ECO:0000313" key="2">
    <source>
        <dbReference type="Proteomes" id="UP000431922"/>
    </source>
</evidence>
<sequence>MINPATLAPFEIAYVFALPDWEPQQVTPFQGFAPGLLEYLPYFKYIPPLPSDLIEPTLELEERLIRRRAGVGAWNWTPINLSTLVGKRKPRPGLPFMVLFSATEDTAKRVSAWRRDLRLKPIHISLHRKGGALHPEDLTEDVLRHHLIQLAQKAGRMDKSLDFDAHLAALNAWRLIDRRPSSLHFHWHNVTAPNEMTLIGAGELPNKEEEGRLIAPSAQDYIDAITRSTEAVMALWTDEAEGGRDPGEPDLTALGNRPDIVLLAPGMYRGRVKKMERLADASFLKRAFRALDRQRGYTMEMPFNPEGDDTTIARQQISIASIFSLRGSEMKLTTLGVGLRATGTLAATIRLPPAVNRTAGVVGQLARFLRAHENPPRVKSSRIFHIVQDALRDAIPPKHLELIGRSRSGIKIVADAPLEWLPIGGLPLGIRFDVSRIDTTPGNLFLDQIRAPVPLAISPDSFRNYLVLSMFDDGDQIAPHLRVGAVNTMDGQQKPIIGKFASPKNPEDFAGEINRFRGPMLIVDSHGDHPDGDAPGGLIIGGKAFDVWSLRGKVRIPPIVVLSACDTHGFDRSHATVANGFLACGALAVVGTSLPIRSKQAARFIMRLINRAVHFGGIMSKAGVPVPWSHIVGGVLRMDIAADIIRGFETDSQFDDTVGDAIQIQTNKDLNPWRSDWYERLKERVFAACAMERAAWDRQLADLIASSDAIRYVHLGNPEAILVAAPDVAAATFSALKGGYAPEIALAAI</sequence>
<dbReference type="OrthoDB" id="7784388at2"/>